<feature type="transmembrane region" description="Helical" evidence="2">
    <location>
        <begin position="81"/>
        <end position="101"/>
    </location>
</feature>
<comment type="caution">
    <text evidence="3">The sequence shown here is derived from an EMBL/GenBank/DDBJ whole genome shotgun (WGS) entry which is preliminary data.</text>
</comment>
<evidence type="ECO:0000256" key="2">
    <source>
        <dbReference type="SAM" id="Phobius"/>
    </source>
</evidence>
<keyword evidence="4" id="KW-1185">Reference proteome</keyword>
<proteinExistence type="predicted"/>
<protein>
    <submittedName>
        <fullName evidence="3">Uncharacterized protein</fullName>
    </submittedName>
</protein>
<accession>A0A6B2JHS0</accession>
<feature type="region of interest" description="Disordered" evidence="1">
    <location>
        <begin position="194"/>
        <end position="220"/>
    </location>
</feature>
<dbReference type="Proteomes" id="UP000474757">
    <property type="component" value="Unassembled WGS sequence"/>
</dbReference>
<dbReference type="EMBL" id="JAAGAB010000002">
    <property type="protein sequence ID" value="NDV00833.1"/>
    <property type="molecule type" value="Genomic_DNA"/>
</dbReference>
<dbReference type="AlphaFoldDB" id="A0A6B2JHS0"/>
<keyword evidence="2" id="KW-1133">Transmembrane helix</keyword>
<sequence length="220" mass="23480">MTAFPNTPAAPGRRSQSARRVAPADHRVEEAYWGYVVRPLAPLSRLTAVMQVAATAGGVVALALTAGLWLVPLHDDSVTLLAFRLAASLVLAAAGTLLLWVGNRGTRRELQVDIAMGEVREVVRNRSGLPTLLGRHAFNAVGGVFLARGPDGRRGRASLVIRLGNSPQIVTVASGPEEALLPLRDRLGQDLMIRPRTPAPEPDAPQSRRSRLPPLAEPAL</sequence>
<feature type="transmembrane region" description="Helical" evidence="2">
    <location>
        <begin position="48"/>
        <end position="69"/>
    </location>
</feature>
<keyword evidence="2" id="KW-0472">Membrane</keyword>
<feature type="region of interest" description="Disordered" evidence="1">
    <location>
        <begin position="1"/>
        <end position="21"/>
    </location>
</feature>
<evidence type="ECO:0000313" key="4">
    <source>
        <dbReference type="Proteomes" id="UP000474757"/>
    </source>
</evidence>
<evidence type="ECO:0000313" key="3">
    <source>
        <dbReference type="EMBL" id="NDV00833.1"/>
    </source>
</evidence>
<evidence type="ECO:0000256" key="1">
    <source>
        <dbReference type="SAM" id="MobiDB-lite"/>
    </source>
</evidence>
<reference evidence="3 4" key="1">
    <citation type="submission" date="2020-02" db="EMBL/GenBank/DDBJ databases">
        <title>Pseudoroseicyclus tamarix, sp. nov., isolated from offshore sediment of a Tamarix chinensis forest.</title>
        <authorList>
            <person name="Gai Y."/>
        </authorList>
    </citation>
    <scope>NUCLEOTIDE SEQUENCE [LARGE SCALE GENOMIC DNA]</scope>
    <source>
        <strain evidence="3 4">CLL3-39</strain>
    </source>
</reference>
<dbReference type="RefSeq" id="WP_163891696.1">
    <property type="nucleotide sequence ID" value="NZ_JAAFYS010000002.1"/>
</dbReference>
<keyword evidence="2" id="KW-0812">Transmembrane</keyword>
<organism evidence="3 4">
    <name type="scientific">Pseudoroseicyclus tamaricis</name>
    <dbReference type="NCBI Taxonomy" id="2705421"/>
    <lineage>
        <taxon>Bacteria</taxon>
        <taxon>Pseudomonadati</taxon>
        <taxon>Pseudomonadota</taxon>
        <taxon>Alphaproteobacteria</taxon>
        <taxon>Rhodobacterales</taxon>
        <taxon>Paracoccaceae</taxon>
        <taxon>Pseudoroseicyclus</taxon>
    </lineage>
</organism>
<name>A0A6B2JHS0_9RHOB</name>
<gene>
    <name evidence="3" type="ORF">GZA08_07605</name>
</gene>